<name>Q13JW2_PARXL</name>
<dbReference type="PATRIC" id="fig|266265.5.peg.7480"/>
<dbReference type="Pfam" id="PF09361">
    <property type="entry name" value="Phasin_2"/>
    <property type="match status" value="1"/>
</dbReference>
<gene>
    <name evidence="2" type="ORF">Bxe_B0319</name>
</gene>
<evidence type="ECO:0000313" key="3">
    <source>
        <dbReference type="Proteomes" id="UP000001817"/>
    </source>
</evidence>
<accession>Q13JW2</accession>
<evidence type="ECO:0000313" key="2">
    <source>
        <dbReference type="EMBL" id="ABE35627.1"/>
    </source>
</evidence>
<dbReference type="Proteomes" id="UP000001817">
    <property type="component" value="Chromosome 2"/>
</dbReference>
<dbReference type="KEGG" id="bxb:DR64_5659"/>
<dbReference type="STRING" id="266265.Bxe_B0319"/>
<dbReference type="InterPro" id="IPR010127">
    <property type="entry name" value="Phasin_subfam-1"/>
</dbReference>
<dbReference type="OrthoDB" id="9006995at2"/>
<dbReference type="RefSeq" id="WP_011492902.1">
    <property type="nucleotide sequence ID" value="NC_007952.1"/>
</dbReference>
<keyword evidence="3" id="KW-1185">Reference proteome</keyword>
<protein>
    <submittedName>
        <fullName evidence="2">Phasin</fullName>
    </submittedName>
</protein>
<dbReference type="AlphaFoldDB" id="Q13JW2"/>
<dbReference type="InterPro" id="IPR018968">
    <property type="entry name" value="Phasin"/>
</dbReference>
<organism evidence="2 3">
    <name type="scientific">Paraburkholderia xenovorans (strain LB400)</name>
    <dbReference type="NCBI Taxonomy" id="266265"/>
    <lineage>
        <taxon>Bacteria</taxon>
        <taxon>Pseudomonadati</taxon>
        <taxon>Pseudomonadota</taxon>
        <taxon>Betaproteobacteria</taxon>
        <taxon>Burkholderiales</taxon>
        <taxon>Burkholderiaceae</taxon>
        <taxon>Paraburkholderia</taxon>
    </lineage>
</organism>
<dbReference type="KEGG" id="bxe:Bxe_B0319"/>
<feature type="domain" description="Phasin" evidence="1">
    <location>
        <begin position="12"/>
        <end position="106"/>
    </location>
</feature>
<dbReference type="eggNOG" id="ENOG5031T9Q">
    <property type="taxonomic scope" value="Bacteria"/>
</dbReference>
<dbReference type="NCBIfam" id="TIGR01841">
    <property type="entry name" value="phasin"/>
    <property type="match status" value="1"/>
</dbReference>
<reference evidence="2 3" key="1">
    <citation type="journal article" date="2006" name="Proc. Natl. Acad. Sci. U.S.A.">
        <title>Burkholderia xenovorans LB400 harbors a multi-replicon, 9.73-Mbp genome shaped for versatility.</title>
        <authorList>
            <person name="Chain P.S."/>
            <person name="Denef V.J."/>
            <person name="Konstantinidis K.T."/>
            <person name="Vergez L.M."/>
            <person name="Agullo L."/>
            <person name="Reyes V.L."/>
            <person name="Hauser L."/>
            <person name="Cordova M."/>
            <person name="Gomez L."/>
            <person name="Gonzalez M."/>
            <person name="Land M."/>
            <person name="Lao V."/>
            <person name="Larimer F."/>
            <person name="LiPuma J.J."/>
            <person name="Mahenthiralingam E."/>
            <person name="Malfatti S.A."/>
            <person name="Marx C.J."/>
            <person name="Parnell J.J."/>
            <person name="Ramette A."/>
            <person name="Richardson P."/>
            <person name="Seeger M."/>
            <person name="Smith D."/>
            <person name="Spilker T."/>
            <person name="Sul W.J."/>
            <person name="Tsoi T.V."/>
            <person name="Ulrich L.E."/>
            <person name="Zhulin I.B."/>
            <person name="Tiedje J.M."/>
        </authorList>
    </citation>
    <scope>NUCLEOTIDE SEQUENCE [LARGE SCALE GENOMIC DNA]</scope>
    <source>
        <strain evidence="2 3">LB400</strain>
    </source>
</reference>
<dbReference type="EMBL" id="CP000271">
    <property type="protein sequence ID" value="ABE35627.1"/>
    <property type="molecule type" value="Genomic_DNA"/>
</dbReference>
<evidence type="ECO:0000259" key="1">
    <source>
        <dbReference type="Pfam" id="PF09361"/>
    </source>
</evidence>
<proteinExistence type="predicted"/>
<sequence length="170" mass="18414">MYPDTTNQFSAHQNETAIDAAFACTNELFAGLEKVAELNVQTIKTSLSEQQALADAALSARSVSEVFDLQSQQLPAAVTKTFAYWRHMEDIAAQTRNDLASAVREHFGSSLQTFAKMFDFASIGFDAREMLGKSSQFAMAQSANAAAQRVAIVDSSGKVLSPEGVRSDLH</sequence>